<evidence type="ECO:0000256" key="2">
    <source>
        <dbReference type="ARBA" id="ARBA00011738"/>
    </source>
</evidence>
<reference evidence="14 15" key="1">
    <citation type="journal article" date="2023" name="Elife">
        <title>Identification of key yeast species and microbe-microbe interactions impacting larval growth of Drosophila in the wild.</title>
        <authorList>
            <person name="Mure A."/>
            <person name="Sugiura Y."/>
            <person name="Maeda R."/>
            <person name="Honda K."/>
            <person name="Sakurai N."/>
            <person name="Takahashi Y."/>
            <person name="Watada M."/>
            <person name="Katoh T."/>
            <person name="Gotoh A."/>
            <person name="Gotoh Y."/>
            <person name="Taniguchi I."/>
            <person name="Nakamura K."/>
            <person name="Hayashi T."/>
            <person name="Katayama T."/>
            <person name="Uemura T."/>
            <person name="Hattori Y."/>
        </authorList>
    </citation>
    <scope>NUCLEOTIDE SEQUENCE [LARGE SCALE GENOMIC DNA]</scope>
    <source>
        <strain evidence="14 15">SB-73</strain>
    </source>
</reference>
<dbReference type="Gene3D" id="3.90.870.10">
    <property type="entry name" value="DHBP synthase"/>
    <property type="match status" value="1"/>
</dbReference>
<keyword evidence="5 12" id="KW-0686">Riboflavin biosynthesis</keyword>
<comment type="function">
    <text evidence="12">Catalyzes the conversion of D-ribulose 5-phosphate to formate and 3,4-dihydroxy-2-butanone 4-phosphate.</text>
</comment>
<protein>
    <recommendedName>
        <fullName evidence="4 12">3,4-dihydroxy-2-butanone 4-phosphate synthase</fullName>
        <shortName evidence="12">DHBP synthase</shortName>
        <ecNumber evidence="3 12">4.1.99.12</ecNumber>
    </recommendedName>
</protein>
<dbReference type="FunFam" id="3.90.870.10:FF:000002">
    <property type="entry name" value="3,4-dihydroxy-2-butanone 4-phosphate synthase"/>
    <property type="match status" value="1"/>
</dbReference>
<evidence type="ECO:0000256" key="8">
    <source>
        <dbReference type="ARBA" id="ARBA00023206"/>
    </source>
</evidence>
<evidence type="ECO:0000256" key="12">
    <source>
        <dbReference type="RuleBase" id="RU003843"/>
    </source>
</evidence>
<dbReference type="GO" id="GO:0008686">
    <property type="term" value="F:3,4-dihydroxy-2-butanone-4-phosphate synthase activity"/>
    <property type="evidence" value="ECO:0007669"/>
    <property type="project" value="UniProtKB-EC"/>
</dbReference>
<evidence type="ECO:0000256" key="9">
    <source>
        <dbReference type="ARBA" id="ARBA00023211"/>
    </source>
</evidence>
<keyword evidence="9 12" id="KW-0464">Manganese</keyword>
<dbReference type="GO" id="GO:0005758">
    <property type="term" value="C:mitochondrial intermembrane space"/>
    <property type="evidence" value="ECO:0007669"/>
    <property type="project" value="TreeGrafter"/>
</dbReference>
<comment type="cofactor">
    <cofactor evidence="12">
        <name>Mg(2+)</name>
        <dbReference type="ChEBI" id="CHEBI:18420"/>
    </cofactor>
    <cofactor evidence="12">
        <name>Mn(2+)</name>
        <dbReference type="ChEBI" id="CHEBI:29035"/>
    </cofactor>
    <text evidence="12">Binds 2 divalent metal cations per subunit. Magnesium or manganese.</text>
</comment>
<keyword evidence="6 12" id="KW-0479">Metal-binding</keyword>
<evidence type="ECO:0000313" key="14">
    <source>
        <dbReference type="EMBL" id="GMM51218.1"/>
    </source>
</evidence>
<evidence type="ECO:0000256" key="13">
    <source>
        <dbReference type="SAM" id="MobiDB-lite"/>
    </source>
</evidence>
<evidence type="ECO:0000256" key="3">
    <source>
        <dbReference type="ARBA" id="ARBA00012153"/>
    </source>
</evidence>
<feature type="region of interest" description="Disordered" evidence="13">
    <location>
        <begin position="117"/>
        <end position="142"/>
    </location>
</feature>
<dbReference type="InterPro" id="IPR017945">
    <property type="entry name" value="DHBP_synth_RibB-like_a/b_dom"/>
</dbReference>
<evidence type="ECO:0000256" key="7">
    <source>
        <dbReference type="ARBA" id="ARBA00022842"/>
    </source>
</evidence>
<organism evidence="14 15">
    <name type="scientific">Starmerella bacillaris</name>
    <name type="common">Yeast</name>
    <name type="synonym">Candida zemplinina</name>
    <dbReference type="NCBI Taxonomy" id="1247836"/>
    <lineage>
        <taxon>Eukaryota</taxon>
        <taxon>Fungi</taxon>
        <taxon>Dikarya</taxon>
        <taxon>Ascomycota</taxon>
        <taxon>Saccharomycotina</taxon>
        <taxon>Dipodascomycetes</taxon>
        <taxon>Dipodascales</taxon>
        <taxon>Trichomonascaceae</taxon>
        <taxon>Starmerella</taxon>
    </lineage>
</organism>
<dbReference type="PANTHER" id="PTHR21327">
    <property type="entry name" value="GTP CYCLOHYDROLASE II-RELATED"/>
    <property type="match status" value="1"/>
</dbReference>
<evidence type="ECO:0000256" key="4">
    <source>
        <dbReference type="ARBA" id="ARBA00018836"/>
    </source>
</evidence>
<accession>A0AAV5RJ99</accession>
<dbReference type="InterPro" id="IPR000422">
    <property type="entry name" value="DHBP_synthase_RibB"/>
</dbReference>
<comment type="subunit">
    <text evidence="2 12">Homodimer.</text>
</comment>
<comment type="caution">
    <text evidence="14">The sequence shown here is derived from an EMBL/GenBank/DDBJ whole genome shotgun (WGS) entry which is preliminary data.</text>
</comment>
<dbReference type="GO" id="GO:0005829">
    <property type="term" value="C:cytosol"/>
    <property type="evidence" value="ECO:0007669"/>
    <property type="project" value="TreeGrafter"/>
</dbReference>
<name>A0AAV5RJ99_STABA</name>
<evidence type="ECO:0000256" key="11">
    <source>
        <dbReference type="ARBA" id="ARBA00060730"/>
    </source>
</evidence>
<comment type="catalytic activity">
    <reaction evidence="12">
        <text>D-ribulose 5-phosphate = (2S)-2-hydroxy-3-oxobutyl phosphate + formate + H(+)</text>
        <dbReference type="Rhea" id="RHEA:18457"/>
        <dbReference type="ChEBI" id="CHEBI:15378"/>
        <dbReference type="ChEBI" id="CHEBI:15740"/>
        <dbReference type="ChEBI" id="CHEBI:58121"/>
        <dbReference type="ChEBI" id="CHEBI:58830"/>
        <dbReference type="EC" id="4.1.99.12"/>
    </reaction>
</comment>
<comment type="pathway">
    <text evidence="1 12">Cofactor biosynthesis; riboflavin biosynthesis; 2-hydroxy-3-oxobutyl phosphate from D-ribulose 5-phosphate: step 1/1.</text>
</comment>
<dbReference type="GO" id="GO:0046872">
    <property type="term" value="F:metal ion binding"/>
    <property type="evidence" value="ECO:0007669"/>
    <property type="project" value="UniProtKB-KW"/>
</dbReference>
<keyword evidence="7 12" id="KW-0460">Magnesium</keyword>
<dbReference type="NCBIfam" id="TIGR00506">
    <property type="entry name" value="ribB"/>
    <property type="match status" value="1"/>
</dbReference>
<dbReference type="EMBL" id="BTGC01000003">
    <property type="protein sequence ID" value="GMM51218.1"/>
    <property type="molecule type" value="Genomic_DNA"/>
</dbReference>
<gene>
    <name evidence="14" type="ORF">DASB73_021760</name>
</gene>
<dbReference type="Pfam" id="PF00926">
    <property type="entry name" value="DHBP_synthase"/>
    <property type="match status" value="1"/>
</dbReference>
<sequence length="206" mass="22335">MAAFNTIEEAVADFKEGKFVLVVDSESRENEGDLIASAEDMTPQKMAFLVRHSSGYICVPLSPEIADRVDLPLMVPDMQDRHKTAYTLTCDAIEGTTTGISASDRTLTAKKLADPSSTAATFNRPGHMVPLRGNPGGTLARPGHTEAGLDLCKLSGKNSAAVISELVRDEDGEMARRDDCLKFAGQHNLKCITIEQIREFILSNPQ</sequence>
<proteinExistence type="inferred from homology"/>
<dbReference type="Proteomes" id="UP001362899">
    <property type="component" value="Unassembled WGS sequence"/>
</dbReference>
<dbReference type="PANTHER" id="PTHR21327:SF18">
    <property type="entry name" value="3,4-DIHYDROXY-2-BUTANONE 4-PHOSPHATE SYNTHASE"/>
    <property type="match status" value="1"/>
</dbReference>
<evidence type="ECO:0000256" key="6">
    <source>
        <dbReference type="ARBA" id="ARBA00022723"/>
    </source>
</evidence>
<evidence type="ECO:0000256" key="1">
    <source>
        <dbReference type="ARBA" id="ARBA00004904"/>
    </source>
</evidence>
<keyword evidence="15" id="KW-1185">Reference proteome</keyword>
<dbReference type="AlphaFoldDB" id="A0AAV5RJ99"/>
<evidence type="ECO:0000256" key="10">
    <source>
        <dbReference type="ARBA" id="ARBA00023239"/>
    </source>
</evidence>
<evidence type="ECO:0000313" key="15">
    <source>
        <dbReference type="Proteomes" id="UP001362899"/>
    </source>
</evidence>
<evidence type="ECO:0000256" key="5">
    <source>
        <dbReference type="ARBA" id="ARBA00022619"/>
    </source>
</evidence>
<comment type="similarity">
    <text evidence="11 12">Belongs to the DHBP synthase family.</text>
</comment>
<keyword evidence="10 12" id="KW-0456">Lyase</keyword>
<dbReference type="SUPFAM" id="SSF55821">
    <property type="entry name" value="YrdC/RibB"/>
    <property type="match status" value="1"/>
</dbReference>
<dbReference type="EC" id="4.1.99.12" evidence="3 12"/>
<keyword evidence="8" id="KW-0318">Glutathionylation</keyword>
<dbReference type="GO" id="GO:0009231">
    <property type="term" value="P:riboflavin biosynthetic process"/>
    <property type="evidence" value="ECO:0007669"/>
    <property type="project" value="UniProtKB-KW"/>
</dbReference>